<comment type="caution">
    <text evidence="1">The sequence shown here is derived from an EMBL/GenBank/DDBJ whole genome shotgun (WGS) entry which is preliminary data.</text>
</comment>
<protein>
    <submittedName>
        <fullName evidence="1">Uncharacterized protein</fullName>
    </submittedName>
</protein>
<proteinExistence type="predicted"/>
<dbReference type="Proteomes" id="UP000266743">
    <property type="component" value="Chromosome 9"/>
</dbReference>
<accession>A0A3L6L078</accession>
<name>A0A3L6L078_9TRYP</name>
<reference evidence="1" key="1">
    <citation type="submission" date="2018-09" db="EMBL/GenBank/DDBJ databases">
        <title>whole genome sequence of T. equiperdum IVM-t1 strain.</title>
        <authorList>
            <person name="Suganuma K."/>
        </authorList>
    </citation>
    <scope>NUCLEOTIDE SEQUENCE [LARGE SCALE GENOMIC DNA]</scope>
    <source>
        <strain evidence="1">IVM-t1</strain>
    </source>
</reference>
<dbReference type="AlphaFoldDB" id="A0A3L6L078"/>
<organism evidence="1">
    <name type="scientific">Trypanosoma brucei equiperdum</name>
    <dbReference type="NCBI Taxonomy" id="630700"/>
    <lineage>
        <taxon>Eukaryota</taxon>
        <taxon>Discoba</taxon>
        <taxon>Euglenozoa</taxon>
        <taxon>Kinetoplastea</taxon>
        <taxon>Metakinetoplastina</taxon>
        <taxon>Trypanosomatida</taxon>
        <taxon>Trypanosomatidae</taxon>
        <taxon>Trypanosoma</taxon>
    </lineage>
</organism>
<sequence>MSTHTSSQSHLTRWEGATIRRCRRLHSAAQNGAVVGYVGECCQSSPVFVPIPPRQFLTRPRLFHHYRLYADSIPAALSCNPADRDYDYSWFTMPRVRKSNTVSKTKRRLREKLIAGRVPLSSIPEGTSGLFDSGRMDSPIRRCAKGLNSIQADAERCWDSDSSCEQLSPTEPGVLKDDSVLLVRPVAEEIPSELEIMTDEYSRVAPKGREWDRQYALRHCVGRTAQEAIVDCLIDTRYRRPGDYVRRNDRGQLVDACGRPARGNSRRRRG</sequence>
<evidence type="ECO:0000313" key="1">
    <source>
        <dbReference type="EMBL" id="RHW70012.1"/>
    </source>
</evidence>
<gene>
    <name evidence="1" type="ORF">DPX39_090045000</name>
</gene>
<dbReference type="EMBL" id="QSBY01000009">
    <property type="protein sequence ID" value="RHW70012.1"/>
    <property type="molecule type" value="Genomic_DNA"/>
</dbReference>